<evidence type="ECO:0000256" key="2">
    <source>
        <dbReference type="ARBA" id="ARBA00022490"/>
    </source>
</evidence>
<keyword evidence="6" id="KW-0505">Motor protein</keyword>
<proteinExistence type="inferred from homology"/>
<dbReference type="InterPro" id="IPR027640">
    <property type="entry name" value="Kinesin-like_fam"/>
</dbReference>
<dbReference type="PRINTS" id="PR00380">
    <property type="entry name" value="KINESINHEAVY"/>
</dbReference>
<dbReference type="EMBL" id="LN890547">
    <property type="protein sequence ID" value="CUS23432.1"/>
    <property type="molecule type" value="Genomic_DNA"/>
</dbReference>
<evidence type="ECO:0000256" key="4">
    <source>
        <dbReference type="ARBA" id="ARBA00022840"/>
    </source>
</evidence>
<evidence type="ECO:0000313" key="9">
    <source>
        <dbReference type="Proteomes" id="UP000236544"/>
    </source>
</evidence>
<dbReference type="GO" id="GO:0005737">
    <property type="term" value="C:cytoplasm"/>
    <property type="evidence" value="ECO:0007669"/>
    <property type="project" value="UniProtKB-SubCell"/>
</dbReference>
<name>A0A0P1KU65_9SACH</name>
<keyword evidence="5" id="KW-0175">Coiled coil</keyword>
<dbReference type="GO" id="GO:0051231">
    <property type="term" value="P:spindle elongation"/>
    <property type="evidence" value="ECO:0007669"/>
    <property type="project" value="TreeGrafter"/>
</dbReference>
<comment type="similarity">
    <text evidence="6">Belongs to the TRAFAC class myosin-kinesin ATPase superfamily. Kinesin family.</text>
</comment>
<dbReference type="GO" id="GO:0005875">
    <property type="term" value="C:microtubule associated complex"/>
    <property type="evidence" value="ECO:0007669"/>
    <property type="project" value="TreeGrafter"/>
</dbReference>
<evidence type="ECO:0000256" key="5">
    <source>
        <dbReference type="ARBA" id="ARBA00023054"/>
    </source>
</evidence>
<dbReference type="Pfam" id="PF00225">
    <property type="entry name" value="Kinesin"/>
    <property type="match status" value="1"/>
</dbReference>
<dbReference type="GO" id="GO:0007052">
    <property type="term" value="P:mitotic spindle organization"/>
    <property type="evidence" value="ECO:0007669"/>
    <property type="project" value="TreeGrafter"/>
</dbReference>
<dbReference type="Proteomes" id="UP000236544">
    <property type="component" value="Unassembled WGS sequence"/>
</dbReference>
<dbReference type="InterPro" id="IPR001752">
    <property type="entry name" value="Kinesin_motor_dom"/>
</dbReference>
<evidence type="ECO:0000256" key="3">
    <source>
        <dbReference type="ARBA" id="ARBA00022741"/>
    </source>
</evidence>
<protein>
    <submittedName>
        <fullName evidence="8">LAQU0S10e00254g1_1</fullName>
    </submittedName>
</protein>
<keyword evidence="3 6" id="KW-0547">Nucleotide-binding</keyword>
<organism evidence="8 9">
    <name type="scientific">Lachancea quebecensis</name>
    <dbReference type="NCBI Taxonomy" id="1654605"/>
    <lineage>
        <taxon>Eukaryota</taxon>
        <taxon>Fungi</taxon>
        <taxon>Dikarya</taxon>
        <taxon>Ascomycota</taxon>
        <taxon>Saccharomycotina</taxon>
        <taxon>Saccharomycetes</taxon>
        <taxon>Saccharomycetales</taxon>
        <taxon>Saccharomycetaceae</taxon>
        <taxon>Lachancea</taxon>
    </lineage>
</organism>
<dbReference type="SMART" id="SM00129">
    <property type="entry name" value="KISc"/>
    <property type="match status" value="1"/>
</dbReference>
<dbReference type="GO" id="GO:0008017">
    <property type="term" value="F:microtubule binding"/>
    <property type="evidence" value="ECO:0007669"/>
    <property type="project" value="InterPro"/>
</dbReference>
<dbReference type="GO" id="GO:0005524">
    <property type="term" value="F:ATP binding"/>
    <property type="evidence" value="ECO:0007669"/>
    <property type="project" value="UniProtKB-UniRule"/>
</dbReference>
<feature type="binding site" evidence="6">
    <location>
        <begin position="90"/>
        <end position="97"/>
    </location>
    <ligand>
        <name>ATP</name>
        <dbReference type="ChEBI" id="CHEBI:30616"/>
    </ligand>
</feature>
<dbReference type="PANTHER" id="PTHR47969">
    <property type="entry name" value="CHROMOSOME-ASSOCIATED KINESIN KIF4A-RELATED"/>
    <property type="match status" value="1"/>
</dbReference>
<evidence type="ECO:0000259" key="7">
    <source>
        <dbReference type="PROSITE" id="PS50067"/>
    </source>
</evidence>
<dbReference type="SUPFAM" id="SSF52540">
    <property type="entry name" value="P-loop containing nucleoside triphosphate hydrolases"/>
    <property type="match status" value="1"/>
</dbReference>
<evidence type="ECO:0000256" key="6">
    <source>
        <dbReference type="PROSITE-ProRule" id="PRU00283"/>
    </source>
</evidence>
<comment type="subcellular location">
    <subcellularLocation>
        <location evidence="1">Cytoplasm</location>
    </subcellularLocation>
</comment>
<dbReference type="OrthoDB" id="3176171at2759"/>
<dbReference type="PROSITE" id="PS50067">
    <property type="entry name" value="KINESIN_MOTOR_2"/>
    <property type="match status" value="1"/>
</dbReference>
<dbReference type="InterPro" id="IPR036961">
    <property type="entry name" value="Kinesin_motor_dom_sf"/>
</dbReference>
<dbReference type="GO" id="GO:0003777">
    <property type="term" value="F:microtubule motor activity"/>
    <property type="evidence" value="ECO:0007669"/>
    <property type="project" value="InterPro"/>
</dbReference>
<dbReference type="PANTHER" id="PTHR47969:SF15">
    <property type="entry name" value="CHROMOSOME-ASSOCIATED KINESIN KIF4A-RELATED"/>
    <property type="match status" value="1"/>
</dbReference>
<keyword evidence="9" id="KW-1185">Reference proteome</keyword>
<sequence length="472" mass="53446">MSDNIKVSVRLRKPLEREISERVIAHVVSENLIKVEQRAKREETRNFEFDLCCAYSESLEQDQAQLYEQLARDYLLHALDGYNTCIFAYGQTGSGKSHTMTGTSELPGIVPRMCQELFEVREMYESSDDQASTQFKIRCSYLEIYNETVRDLLGANKCRIREKADKTTFVEGLQEFDVSSVDEILDYVRQGNERKTVGATLVNEQSSRSHTIFTINVEQKESSPLGHVLERRSNIRLIDLAGSERANASGATGERLKEGSNINKSLSTLGRVIAMLAKKKQPRLIPYRDAALTWVLKESLGGNSKTCMIACVSPCDFEETMSTLRYATLARSVKTFAQLNTQETVDGKEQMLAMRQQLDELQGALSRVGDQRLVREQMEKIKLTNQFLEARIERERKAAVDYYSQYAQASSERDNLMQVLSSIVSSLQSSDGGKVRESLTSLKQRSEELGRQLEADYLELRSTIEACPNIDL</sequence>
<dbReference type="GO" id="GO:0007018">
    <property type="term" value="P:microtubule-based movement"/>
    <property type="evidence" value="ECO:0007669"/>
    <property type="project" value="InterPro"/>
</dbReference>
<dbReference type="AlphaFoldDB" id="A0A0P1KU65"/>
<reference evidence="9" key="1">
    <citation type="submission" date="2015-10" db="EMBL/GenBank/DDBJ databases">
        <authorList>
            <person name="Devillers H."/>
        </authorList>
    </citation>
    <scope>NUCLEOTIDE SEQUENCE [LARGE SCALE GENOMIC DNA]</scope>
</reference>
<keyword evidence="4 6" id="KW-0067">ATP-binding</keyword>
<evidence type="ECO:0000313" key="8">
    <source>
        <dbReference type="EMBL" id="CUS23432.1"/>
    </source>
</evidence>
<evidence type="ECO:0000256" key="1">
    <source>
        <dbReference type="ARBA" id="ARBA00004496"/>
    </source>
</evidence>
<gene>
    <name evidence="8" type="ORF">LAQU0_S10e00254g</name>
</gene>
<dbReference type="Gene3D" id="3.40.850.10">
    <property type="entry name" value="Kinesin motor domain"/>
    <property type="match status" value="1"/>
</dbReference>
<accession>A0A0P1KU65</accession>
<dbReference type="InterPro" id="IPR027417">
    <property type="entry name" value="P-loop_NTPase"/>
</dbReference>
<feature type="domain" description="Kinesin motor" evidence="7">
    <location>
        <begin position="4"/>
        <end position="333"/>
    </location>
</feature>
<keyword evidence="2" id="KW-0963">Cytoplasm</keyword>